<protein>
    <submittedName>
        <fullName evidence="2">Uncharacterized protein LOC107480082</fullName>
    </submittedName>
</protein>
<gene>
    <name evidence="2" type="primary">LOC107480082</name>
</gene>
<sequence length="257" mass="29288">MGARQDFISSTLPFNKEQCIADLQEQHTNMTNFNANENRMIKKHNDSTQSREYIQGTQLTMTESIISNATNDGITEVSSHAYSRMTPATPTSGIVRRKQPSKVQSGNNEEYWHMGDASYACENYHALSCLIPPEGSILKFAELYVFDTNNEIQNRMSVISCEEKRIVHEEIVRALKNMLDEHNVLVKVFRMVRQFIAAEPRSKVKLRLMGKRGKDGRRYNLSSANEIAALIVGDFDPDKNDRDIVVETQSGRLQRIN</sequence>
<dbReference type="KEGG" id="adu:107480082"/>
<proteinExistence type="predicted"/>
<dbReference type="GeneID" id="107480082"/>
<accession>A0A6P4CWN6</accession>
<evidence type="ECO:0000313" key="2">
    <source>
        <dbReference type="RefSeq" id="XP_015955686.1"/>
    </source>
</evidence>
<keyword evidence="1" id="KW-1185">Reference proteome</keyword>
<reference evidence="1" key="1">
    <citation type="journal article" date="2016" name="Nat. Genet.">
        <title>The genome sequences of Arachis duranensis and Arachis ipaensis, the diploid ancestors of cultivated peanut.</title>
        <authorList>
            <person name="Bertioli D.J."/>
            <person name="Cannon S.B."/>
            <person name="Froenicke L."/>
            <person name="Huang G."/>
            <person name="Farmer A.D."/>
            <person name="Cannon E.K."/>
            <person name="Liu X."/>
            <person name="Gao D."/>
            <person name="Clevenger J."/>
            <person name="Dash S."/>
            <person name="Ren L."/>
            <person name="Moretzsohn M.C."/>
            <person name="Shirasawa K."/>
            <person name="Huang W."/>
            <person name="Vidigal B."/>
            <person name="Abernathy B."/>
            <person name="Chu Y."/>
            <person name="Niederhuth C.E."/>
            <person name="Umale P."/>
            <person name="Araujo A.C."/>
            <person name="Kozik A."/>
            <person name="Kim K.D."/>
            <person name="Burow M.D."/>
            <person name="Varshney R.K."/>
            <person name="Wang X."/>
            <person name="Zhang X."/>
            <person name="Barkley N."/>
            <person name="Guimaraes P.M."/>
            <person name="Isobe S."/>
            <person name="Guo B."/>
            <person name="Liao B."/>
            <person name="Stalker H.T."/>
            <person name="Schmitz R.J."/>
            <person name="Scheffler B.E."/>
            <person name="Leal-Bertioli S.C."/>
            <person name="Xun X."/>
            <person name="Jackson S.A."/>
            <person name="Michelmore R."/>
            <person name="Ozias-Akins P."/>
        </authorList>
    </citation>
    <scope>NUCLEOTIDE SEQUENCE [LARGE SCALE GENOMIC DNA]</scope>
    <source>
        <strain evidence="1">cv. V14167</strain>
    </source>
</reference>
<dbReference type="Proteomes" id="UP000515211">
    <property type="component" value="Chromosome 3"/>
</dbReference>
<dbReference type="AlphaFoldDB" id="A0A6P4CWN6"/>
<evidence type="ECO:0000313" key="1">
    <source>
        <dbReference type="Proteomes" id="UP000515211"/>
    </source>
</evidence>
<organism evidence="1 2">
    <name type="scientific">Arachis duranensis</name>
    <name type="common">Wild peanut</name>
    <dbReference type="NCBI Taxonomy" id="130453"/>
    <lineage>
        <taxon>Eukaryota</taxon>
        <taxon>Viridiplantae</taxon>
        <taxon>Streptophyta</taxon>
        <taxon>Embryophyta</taxon>
        <taxon>Tracheophyta</taxon>
        <taxon>Spermatophyta</taxon>
        <taxon>Magnoliopsida</taxon>
        <taxon>eudicotyledons</taxon>
        <taxon>Gunneridae</taxon>
        <taxon>Pentapetalae</taxon>
        <taxon>rosids</taxon>
        <taxon>fabids</taxon>
        <taxon>Fabales</taxon>
        <taxon>Fabaceae</taxon>
        <taxon>Papilionoideae</taxon>
        <taxon>50 kb inversion clade</taxon>
        <taxon>dalbergioids sensu lato</taxon>
        <taxon>Dalbergieae</taxon>
        <taxon>Pterocarpus clade</taxon>
        <taxon>Arachis</taxon>
    </lineage>
</organism>
<dbReference type="RefSeq" id="XP_015955686.1">
    <property type="nucleotide sequence ID" value="XM_016100200.1"/>
</dbReference>
<dbReference type="PANTHER" id="PTHR45786">
    <property type="entry name" value="DNA BINDING PROTEIN-LIKE"/>
    <property type="match status" value="1"/>
</dbReference>
<name>A0A6P4CWN6_ARADU</name>
<dbReference type="PANTHER" id="PTHR45786:SF66">
    <property type="entry name" value="HOOK MOTIF PROTEIN, PUTATIVE-RELATED"/>
    <property type="match status" value="1"/>
</dbReference>
<reference evidence="2" key="2">
    <citation type="submission" date="2025-08" db="UniProtKB">
        <authorList>
            <consortium name="RefSeq"/>
        </authorList>
    </citation>
    <scope>IDENTIFICATION</scope>
    <source>
        <tissue evidence="2">Whole plant</tissue>
    </source>
</reference>